<dbReference type="RefSeq" id="WP_091292347.1">
    <property type="nucleotide sequence ID" value="NZ_FNON01000005.1"/>
</dbReference>
<dbReference type="GO" id="GO:0042802">
    <property type="term" value="F:identical protein binding"/>
    <property type="evidence" value="ECO:0007669"/>
    <property type="project" value="InterPro"/>
</dbReference>
<accession>A0A1H3J332</accession>
<protein>
    <submittedName>
        <fullName evidence="1">Tetratricopeptide repeat-containing protein</fullName>
    </submittedName>
</protein>
<gene>
    <name evidence="1" type="ORF">SAMN05421504_105216</name>
</gene>
<dbReference type="SUPFAM" id="SSF48452">
    <property type="entry name" value="TPR-like"/>
    <property type="match status" value="1"/>
</dbReference>
<keyword evidence="2" id="KW-1185">Reference proteome</keyword>
<dbReference type="Pfam" id="PF07721">
    <property type="entry name" value="TPR_4"/>
    <property type="match status" value="2"/>
</dbReference>
<sequence>MPETGKSRRSAVWPVAGRGRIGRNEVRKVETETKTFRALDYRYGGGWCSEAVAAQLSWGYRMLEADCSDTVRERLCVALADLTSVAGWTSFDAGQSDAAHARFDRALQLARAGGDEVLASNILYRKGRVFLHHDAAIDALEMFRLGERAAEQGGSMLMLSVLCANEAWAYAKLGDRDLALASLGRATDAFERAEDAVAPVWARFFGETDLTAMAGTVHTELAVTLDSAYASAAITELTKVVKSYGCNMARSKSFCLVMLATSHLLEGDVDQAAAVVDDALAKALTLKSSRFMDRLTPLKKAADYRSDNPDARALGERITAFRSVAA</sequence>
<name>A0A1H3J332_9PSEU</name>
<dbReference type="Gene3D" id="1.25.40.10">
    <property type="entry name" value="Tetratricopeptide repeat domain"/>
    <property type="match status" value="1"/>
</dbReference>
<dbReference type="InterPro" id="IPR011990">
    <property type="entry name" value="TPR-like_helical_dom_sf"/>
</dbReference>
<dbReference type="InterPro" id="IPR011717">
    <property type="entry name" value="TPR-4"/>
</dbReference>
<dbReference type="STRING" id="589385.SAMN05421504_105216"/>
<evidence type="ECO:0000313" key="1">
    <source>
        <dbReference type="EMBL" id="SDY33949.1"/>
    </source>
</evidence>
<organism evidence="1 2">
    <name type="scientific">Amycolatopsis xylanica</name>
    <dbReference type="NCBI Taxonomy" id="589385"/>
    <lineage>
        <taxon>Bacteria</taxon>
        <taxon>Bacillati</taxon>
        <taxon>Actinomycetota</taxon>
        <taxon>Actinomycetes</taxon>
        <taxon>Pseudonocardiales</taxon>
        <taxon>Pseudonocardiaceae</taxon>
        <taxon>Amycolatopsis</taxon>
    </lineage>
</organism>
<dbReference type="Proteomes" id="UP000199515">
    <property type="component" value="Unassembled WGS sequence"/>
</dbReference>
<dbReference type="AlphaFoldDB" id="A0A1H3J332"/>
<reference evidence="1 2" key="1">
    <citation type="submission" date="2016-10" db="EMBL/GenBank/DDBJ databases">
        <authorList>
            <person name="de Groot N.N."/>
        </authorList>
    </citation>
    <scope>NUCLEOTIDE SEQUENCE [LARGE SCALE GENOMIC DNA]</scope>
    <source>
        <strain evidence="1 2">CPCC 202699</strain>
    </source>
</reference>
<evidence type="ECO:0000313" key="2">
    <source>
        <dbReference type="Proteomes" id="UP000199515"/>
    </source>
</evidence>
<dbReference type="EMBL" id="FNON01000005">
    <property type="protein sequence ID" value="SDY33949.1"/>
    <property type="molecule type" value="Genomic_DNA"/>
</dbReference>
<proteinExistence type="predicted"/>